<dbReference type="InterPro" id="IPR023772">
    <property type="entry name" value="DNA-bd_HTH_TetR-type_CS"/>
</dbReference>
<evidence type="ECO:0000256" key="4">
    <source>
        <dbReference type="PROSITE-ProRule" id="PRU00335"/>
    </source>
</evidence>
<keyword evidence="7" id="KW-1185">Reference proteome</keyword>
<keyword evidence="3" id="KW-0804">Transcription</keyword>
<dbReference type="PANTHER" id="PTHR30055">
    <property type="entry name" value="HTH-TYPE TRANSCRIPTIONAL REGULATOR RUTR"/>
    <property type="match status" value="1"/>
</dbReference>
<dbReference type="InterPro" id="IPR047923">
    <property type="entry name" value="ArpA-like"/>
</dbReference>
<feature type="DNA-binding region" description="H-T-H motif" evidence="4">
    <location>
        <begin position="33"/>
        <end position="52"/>
    </location>
</feature>
<dbReference type="EMBL" id="JBICZW010000024">
    <property type="protein sequence ID" value="MFG3192890.1"/>
    <property type="molecule type" value="Genomic_DNA"/>
</dbReference>
<dbReference type="PRINTS" id="PR00455">
    <property type="entry name" value="HTHTETR"/>
</dbReference>
<keyword evidence="2 4" id="KW-0238">DNA-binding</keyword>
<dbReference type="NCBIfam" id="NF041196">
    <property type="entry name" value="ScbR_bind_reg"/>
    <property type="match status" value="1"/>
</dbReference>
<sequence length="209" mass="23338">MDEPKQDRAVKTREAILRAAAEVFDTYGYSGASISKIMERAQVTQGGMYFHFKSKLGLAQAVLAHQQDFVHFPPTGHDGLQLLIDLNFFLARELQTNVVFRASVRLAVEQGDFGMRDDTAYQEWVEQFHGLLCAARERGELLPGVDEREFANVLVGAYSGIQVFSNVASGRADLPSRLASMWRYLLPAIATPQAIAELRFPRDVQKFAA</sequence>
<protein>
    <submittedName>
        <fullName evidence="6">ScbR family autoregulator-binding transcription factor</fullName>
    </submittedName>
</protein>
<organism evidence="6 7">
    <name type="scientific">Streptomyces omiyaensis</name>
    <dbReference type="NCBI Taxonomy" id="68247"/>
    <lineage>
        <taxon>Bacteria</taxon>
        <taxon>Bacillati</taxon>
        <taxon>Actinomycetota</taxon>
        <taxon>Actinomycetes</taxon>
        <taxon>Kitasatosporales</taxon>
        <taxon>Streptomycetaceae</taxon>
        <taxon>Streptomyces</taxon>
    </lineage>
</organism>
<comment type="caution">
    <text evidence="6">The sequence shown here is derived from an EMBL/GenBank/DDBJ whole genome shotgun (WGS) entry which is preliminary data.</text>
</comment>
<dbReference type="InterPro" id="IPR009057">
    <property type="entry name" value="Homeodomain-like_sf"/>
</dbReference>
<evidence type="ECO:0000256" key="3">
    <source>
        <dbReference type="ARBA" id="ARBA00023163"/>
    </source>
</evidence>
<evidence type="ECO:0000313" key="6">
    <source>
        <dbReference type="EMBL" id="MFG3192890.1"/>
    </source>
</evidence>
<evidence type="ECO:0000259" key="5">
    <source>
        <dbReference type="PROSITE" id="PS50977"/>
    </source>
</evidence>
<dbReference type="PROSITE" id="PS01081">
    <property type="entry name" value="HTH_TETR_1"/>
    <property type="match status" value="1"/>
</dbReference>
<dbReference type="Pfam" id="PF00440">
    <property type="entry name" value="TetR_N"/>
    <property type="match status" value="1"/>
</dbReference>
<feature type="domain" description="HTH tetR-type" evidence="5">
    <location>
        <begin position="10"/>
        <end position="70"/>
    </location>
</feature>
<evidence type="ECO:0000256" key="2">
    <source>
        <dbReference type="ARBA" id="ARBA00023125"/>
    </source>
</evidence>
<dbReference type="InterPro" id="IPR050109">
    <property type="entry name" value="HTH-type_TetR-like_transc_reg"/>
</dbReference>
<dbReference type="Gene3D" id="1.10.357.10">
    <property type="entry name" value="Tetracycline Repressor, domain 2"/>
    <property type="match status" value="1"/>
</dbReference>
<reference evidence="6 7" key="1">
    <citation type="submission" date="2024-10" db="EMBL/GenBank/DDBJ databases">
        <title>The Natural Products Discovery Center: Release of the First 8490 Sequenced Strains for Exploring Actinobacteria Biosynthetic Diversity.</title>
        <authorList>
            <person name="Kalkreuter E."/>
            <person name="Kautsar S.A."/>
            <person name="Yang D."/>
            <person name="Bader C.D."/>
            <person name="Teijaro C.N."/>
            <person name="Fluegel L."/>
            <person name="Davis C.M."/>
            <person name="Simpson J.R."/>
            <person name="Lauterbach L."/>
            <person name="Steele A.D."/>
            <person name="Gui C."/>
            <person name="Meng S."/>
            <person name="Li G."/>
            <person name="Viehrig K."/>
            <person name="Ye F."/>
            <person name="Su P."/>
            <person name="Kiefer A.F."/>
            <person name="Nichols A."/>
            <person name="Cepeda A.J."/>
            <person name="Yan W."/>
            <person name="Fan B."/>
            <person name="Jiang Y."/>
            <person name="Adhikari A."/>
            <person name="Zheng C.-J."/>
            <person name="Schuster L."/>
            <person name="Cowan T.M."/>
            <person name="Smanski M.J."/>
            <person name="Chevrette M.G."/>
            <person name="De Carvalho L.P.S."/>
            <person name="Shen B."/>
        </authorList>
    </citation>
    <scope>NUCLEOTIDE SEQUENCE [LARGE SCALE GENOMIC DNA]</scope>
    <source>
        <strain evidence="6 7">NPDC048229</strain>
    </source>
</reference>
<evidence type="ECO:0000313" key="7">
    <source>
        <dbReference type="Proteomes" id="UP001604282"/>
    </source>
</evidence>
<proteinExistence type="predicted"/>
<dbReference type="RefSeq" id="WP_189852612.1">
    <property type="nucleotide sequence ID" value="NZ_BMVV01000026.1"/>
</dbReference>
<accession>A0ABW7C2R4</accession>
<gene>
    <name evidence="6" type="ORF">ACGFYS_28570</name>
</gene>
<dbReference type="SUPFAM" id="SSF48498">
    <property type="entry name" value="Tetracyclin repressor-like, C-terminal domain"/>
    <property type="match status" value="1"/>
</dbReference>
<dbReference type="Pfam" id="PF21935">
    <property type="entry name" value="TetR_C_45"/>
    <property type="match status" value="1"/>
</dbReference>
<dbReference type="PANTHER" id="PTHR30055:SF234">
    <property type="entry name" value="HTH-TYPE TRANSCRIPTIONAL REGULATOR BETI"/>
    <property type="match status" value="1"/>
</dbReference>
<evidence type="ECO:0000256" key="1">
    <source>
        <dbReference type="ARBA" id="ARBA00023015"/>
    </source>
</evidence>
<keyword evidence="1" id="KW-0805">Transcription regulation</keyword>
<name>A0ABW7C2R4_9ACTN</name>
<dbReference type="InterPro" id="IPR001647">
    <property type="entry name" value="HTH_TetR"/>
</dbReference>
<dbReference type="PROSITE" id="PS50977">
    <property type="entry name" value="HTH_TETR_2"/>
    <property type="match status" value="1"/>
</dbReference>
<dbReference type="Proteomes" id="UP001604282">
    <property type="component" value="Unassembled WGS sequence"/>
</dbReference>
<dbReference type="SUPFAM" id="SSF46689">
    <property type="entry name" value="Homeodomain-like"/>
    <property type="match status" value="1"/>
</dbReference>
<dbReference type="InterPro" id="IPR036271">
    <property type="entry name" value="Tet_transcr_reg_TetR-rel_C_sf"/>
</dbReference>
<dbReference type="InterPro" id="IPR054126">
    <property type="entry name" value="CprB_TetR_C"/>
</dbReference>